<accession>A0A2T1E6C6</accession>
<name>A0A2T1E6C6_9CYAN</name>
<dbReference type="Proteomes" id="UP000239576">
    <property type="component" value="Unassembled WGS sequence"/>
</dbReference>
<dbReference type="RefSeq" id="WP_106256878.1">
    <property type="nucleotide sequence ID" value="NZ_CAWNSW010000004.1"/>
</dbReference>
<dbReference type="InterPro" id="IPR013693">
    <property type="entry name" value="SpoIID/LytB_N"/>
</dbReference>
<dbReference type="EMBL" id="PVWK01000081">
    <property type="protein sequence ID" value="PSB28278.1"/>
    <property type="molecule type" value="Genomic_DNA"/>
</dbReference>
<organism evidence="2 3">
    <name type="scientific">Stenomitos frigidus ULC18</name>
    <dbReference type="NCBI Taxonomy" id="2107698"/>
    <lineage>
        <taxon>Bacteria</taxon>
        <taxon>Bacillati</taxon>
        <taxon>Cyanobacteriota</taxon>
        <taxon>Cyanophyceae</taxon>
        <taxon>Leptolyngbyales</taxon>
        <taxon>Leptolyngbyaceae</taxon>
        <taxon>Stenomitos</taxon>
    </lineage>
</organism>
<dbReference type="GO" id="GO:0030435">
    <property type="term" value="P:sporulation resulting in formation of a cellular spore"/>
    <property type="evidence" value="ECO:0007669"/>
    <property type="project" value="InterPro"/>
</dbReference>
<sequence length="557" mass="61948">MQRDYCDRVSSRLLVPFIQSLRSQKGCWATLSAIFLLGLSAGSSVAADRKDITLQVGVEQRFGSKPTDALALQAQSGDRLTFLFETEGKPQTVTGTSATLDVVQQPLPEPALQERVVLTTHRSFESAEDSASRWQAQGIPVEVAQPERWQVWAKRETYSTPLLRRLLLQSLQERGIQTAYIDTQVLPKQPRASLVVNGYRYTRDRIEIASGQGVIQVTQKSGDKNRHLYTGSLRLQPNTYGTYTLVNQVPLEAYLRGVVPYEIGTWAVQPVLEVQAILARTYALRNLRRFAIDGYQLCADTQCQVYNGITGAHPATDRAIAATRGKVLTYNNELVDAVYSSSTGGITAPFNDVWSGAERPYLKAVIDSVGTPWDLSRQSLADEKNFRRFISQTKGFNEAGGELFRWRIESPKETLNRDLRRYLTTIKSPLATFKTIQRLDVAQRSPAGRVLKLTVTTDAGKVELAKDNILVALYAPNSTLFYLEPLYGMNRVLKGYTFIGGGFGHGVGLSQTGTYHLGKLGWSSDRILSFYFPGTQLQPINNTITFWRDDRGKASGG</sequence>
<feature type="domain" description="Sporulation stage II protein D amidase enhancer LytB N-terminal" evidence="1">
    <location>
        <begin position="241"/>
        <end position="330"/>
    </location>
</feature>
<dbReference type="PANTHER" id="PTHR30032">
    <property type="entry name" value="N-ACETYLMURAMOYL-L-ALANINE AMIDASE-RELATED"/>
    <property type="match status" value="1"/>
</dbReference>
<reference evidence="3" key="1">
    <citation type="submission" date="2018-02" db="EMBL/GenBank/DDBJ databases">
        <authorList>
            <person name="Moore K."/>
            <person name="Momper L."/>
        </authorList>
    </citation>
    <scope>NUCLEOTIDE SEQUENCE [LARGE SCALE GENOMIC DNA]</scope>
    <source>
        <strain evidence="3">ULC18</strain>
    </source>
</reference>
<dbReference type="AlphaFoldDB" id="A0A2T1E6C6"/>
<proteinExistence type="predicted"/>
<reference evidence="2 3" key="2">
    <citation type="submission" date="2018-03" db="EMBL/GenBank/DDBJ databases">
        <title>The ancient ancestry and fast evolution of plastids.</title>
        <authorList>
            <person name="Moore K.R."/>
            <person name="Magnabosco C."/>
            <person name="Momper L."/>
            <person name="Gold D.A."/>
            <person name="Bosak T."/>
            <person name="Fournier G.P."/>
        </authorList>
    </citation>
    <scope>NUCLEOTIDE SEQUENCE [LARGE SCALE GENOMIC DNA]</scope>
    <source>
        <strain evidence="2 3">ULC18</strain>
    </source>
</reference>
<comment type="caution">
    <text evidence="2">The sequence shown here is derived from an EMBL/GenBank/DDBJ whole genome shotgun (WGS) entry which is preliminary data.</text>
</comment>
<dbReference type="Pfam" id="PF08486">
    <property type="entry name" value="SpoIID"/>
    <property type="match status" value="1"/>
</dbReference>
<dbReference type="InterPro" id="IPR051922">
    <property type="entry name" value="Bact_Sporulation_Assoc"/>
</dbReference>
<dbReference type="PANTHER" id="PTHR30032:SF4">
    <property type="entry name" value="AMIDASE ENHANCER"/>
    <property type="match status" value="1"/>
</dbReference>
<dbReference type="InterPro" id="IPR013486">
    <property type="entry name" value="SpoIID/LytB"/>
</dbReference>
<dbReference type="OrthoDB" id="501259at2"/>
<dbReference type="NCBIfam" id="TIGR02669">
    <property type="entry name" value="SpoIID_LytB"/>
    <property type="match status" value="1"/>
</dbReference>
<evidence type="ECO:0000313" key="2">
    <source>
        <dbReference type="EMBL" id="PSB28278.1"/>
    </source>
</evidence>
<gene>
    <name evidence="2" type="ORF">C7B82_13840</name>
</gene>
<evidence type="ECO:0000313" key="3">
    <source>
        <dbReference type="Proteomes" id="UP000239576"/>
    </source>
</evidence>
<dbReference type="GO" id="GO:0030288">
    <property type="term" value="C:outer membrane-bounded periplasmic space"/>
    <property type="evidence" value="ECO:0007669"/>
    <property type="project" value="TreeGrafter"/>
</dbReference>
<evidence type="ECO:0000259" key="1">
    <source>
        <dbReference type="Pfam" id="PF08486"/>
    </source>
</evidence>
<protein>
    <submittedName>
        <fullName evidence="2">Amidase</fullName>
    </submittedName>
</protein>
<keyword evidence="3" id="KW-1185">Reference proteome</keyword>